<evidence type="ECO:0000256" key="11">
    <source>
        <dbReference type="ARBA" id="ARBA00023235"/>
    </source>
</evidence>
<keyword evidence="7" id="KW-0269">Exonuclease</keyword>
<comment type="caution">
    <text evidence="18">The sequence shown here is derived from an EMBL/GenBank/DDBJ whole genome shotgun (WGS) entry which is preliminary data.</text>
</comment>
<dbReference type="GO" id="GO:0043138">
    <property type="term" value="F:3'-5' DNA helicase activity"/>
    <property type="evidence" value="ECO:0007669"/>
    <property type="project" value="UniProtKB-EC"/>
</dbReference>
<dbReference type="InterPro" id="IPR014016">
    <property type="entry name" value="UvrD-like_ATP-bd"/>
</dbReference>
<evidence type="ECO:0000256" key="3">
    <source>
        <dbReference type="ARBA" id="ARBA00022741"/>
    </source>
</evidence>
<evidence type="ECO:0000256" key="8">
    <source>
        <dbReference type="ARBA" id="ARBA00022840"/>
    </source>
</evidence>
<accession>A0A938YC69</accession>
<evidence type="ECO:0000256" key="2">
    <source>
        <dbReference type="ARBA" id="ARBA00022722"/>
    </source>
</evidence>
<evidence type="ECO:0000256" key="4">
    <source>
        <dbReference type="ARBA" id="ARBA00022763"/>
    </source>
</evidence>
<keyword evidence="10" id="KW-0234">DNA repair</keyword>
<feature type="binding site" evidence="15">
    <location>
        <begin position="54"/>
        <end position="61"/>
    </location>
    <ligand>
        <name>ATP</name>
        <dbReference type="ChEBI" id="CHEBI:30616"/>
    </ligand>
</feature>
<proteinExistence type="inferred from homology"/>
<dbReference type="InterPro" id="IPR038726">
    <property type="entry name" value="PDDEXK_AddAB-type"/>
</dbReference>
<feature type="domain" description="UvrD-like helicase ATP-binding" evidence="16">
    <location>
        <begin position="33"/>
        <end position="339"/>
    </location>
</feature>
<evidence type="ECO:0000256" key="5">
    <source>
        <dbReference type="ARBA" id="ARBA00022801"/>
    </source>
</evidence>
<dbReference type="GO" id="GO:0005829">
    <property type="term" value="C:cytosol"/>
    <property type="evidence" value="ECO:0007669"/>
    <property type="project" value="TreeGrafter"/>
</dbReference>
<dbReference type="GO" id="GO:0000725">
    <property type="term" value="P:recombinational repair"/>
    <property type="evidence" value="ECO:0007669"/>
    <property type="project" value="TreeGrafter"/>
</dbReference>
<sequence>MQRTRTPEGATQTAATARGPAYRVAFPAARATPVPSPAQQAVIDHPGGRLRVLAGPGTGKSSTLVEAVGERVMGRGVDPESILVLTFSRRAAAELTERLARRVRVTTREPLVRTLHGYAYSVLRRHAHRTGEPVPRLLSAGESDLMVRELLVGHRDAGTGLWPDAFTGALGTPRFAAEVRDLLMRAAERGLSPARLAEWGRRARRPEWRAVAALAREYQDVADLRQGSNRFGAALDQAELTAAAVAVLRDDRALAAEQARVRRVFVDEYQDVDPAQARLIEMVASGADELIVLGDPDQAIYAFRGAEPAALRDIEVDTTVTLTDCHRMVPELVRATRLLARGLPGPGVQRELHSTQVEPGGGPTGVEGPPALEVRVFPTASAEAAYAADVLRRAHLADGVPWADMAVLVRSPEASLPVIRRAFGTAGVPIQARDPDRPLTQDPTVAALLTVLRCTVDPAALTGEIALALLTGPLGRVDPLRVRQLRRRLRAVRQGEGSTADLIAAVLAGAALPADLADDLREPLARLSRMVAVRSTAGTDAVRALWEVWERSGLADRLGAQAVAGGRAGRAADATLDAVVALFEWSGDHADRLPGAGVQSFLDVVAAEPLTPESRSAAQGIQAVRVMSAHAAKGLEWQVVVLVGVQEGRWPDLRGRTDLLGADELLQAAAGLPATVSRTAGLLADERRLFYVAATRARSRLVVTAVSAADSEPSRFLGELSDGTADLPAGWPGDAWGPRRELQMTGLVAELRRIVGRVGVDEEIAQGAARQLARLAAAGVPGAHPAQWFGLGDPSGRSDWQRGPVVVSPSAVESISVCSLRGVLERRGGRTPAGQAQIDGSVVHALAQGLGLGVPTTELTAQVEAFLDRQAHLPPWQVARARRSLSAMMTAAQEWVGTQSADREFLGSEQEVSATLPADDGGPSVVISGRVDWLSRRPDGSVVVSDFKTGATPPTRAQVVENAQLAVYQLALALGHDVAAGTSADPSGAPAARQPGGGELIHLRTGRPKVYEQPALDPEDHPRWAAQVREVARRLTDSGLEARQNPACDRCPVRGSCPLRDEGRQVTR</sequence>
<dbReference type="Pfam" id="PF12705">
    <property type="entry name" value="PDDEXK_1"/>
    <property type="match status" value="1"/>
</dbReference>
<keyword evidence="5 15" id="KW-0378">Hydrolase</keyword>
<keyword evidence="19" id="KW-1185">Reference proteome</keyword>
<dbReference type="RefSeq" id="WP_205255115.1">
    <property type="nucleotide sequence ID" value="NZ_BAAAPV010000001.1"/>
</dbReference>
<dbReference type="Pfam" id="PF00580">
    <property type="entry name" value="UvrD-helicase"/>
    <property type="match status" value="1"/>
</dbReference>
<evidence type="ECO:0000259" key="16">
    <source>
        <dbReference type="PROSITE" id="PS51198"/>
    </source>
</evidence>
<evidence type="ECO:0000256" key="6">
    <source>
        <dbReference type="ARBA" id="ARBA00022806"/>
    </source>
</evidence>
<protein>
    <recommendedName>
        <fullName evidence="13">DNA 3'-5' helicase</fullName>
        <ecNumber evidence="13">5.6.2.4</ecNumber>
    </recommendedName>
</protein>
<evidence type="ECO:0000259" key="17">
    <source>
        <dbReference type="PROSITE" id="PS51217"/>
    </source>
</evidence>
<reference evidence="18" key="1">
    <citation type="submission" date="2021-01" db="EMBL/GenBank/DDBJ databases">
        <title>KCTC 19127 draft genome.</title>
        <authorList>
            <person name="An D."/>
        </authorList>
    </citation>
    <scope>NUCLEOTIDE SEQUENCE</scope>
    <source>
        <strain evidence="18">KCTC 19127</strain>
    </source>
</reference>
<dbReference type="PROSITE" id="PS51217">
    <property type="entry name" value="UVRD_HELICASE_CTER"/>
    <property type="match status" value="1"/>
</dbReference>
<keyword evidence="6 15" id="KW-0347">Helicase</keyword>
<keyword evidence="8 15" id="KW-0067">ATP-binding</keyword>
<dbReference type="SUPFAM" id="SSF52540">
    <property type="entry name" value="P-loop containing nucleoside triphosphate hydrolases"/>
    <property type="match status" value="1"/>
</dbReference>
<dbReference type="CDD" id="cd17932">
    <property type="entry name" value="DEXQc_UvrD"/>
    <property type="match status" value="1"/>
</dbReference>
<feature type="domain" description="UvrD-like helicase C-terminal" evidence="17">
    <location>
        <begin position="334"/>
        <end position="634"/>
    </location>
</feature>
<evidence type="ECO:0000256" key="1">
    <source>
        <dbReference type="ARBA" id="ARBA00009922"/>
    </source>
</evidence>
<dbReference type="InterPro" id="IPR027417">
    <property type="entry name" value="P-loop_NTPase"/>
</dbReference>
<evidence type="ECO:0000256" key="14">
    <source>
        <dbReference type="ARBA" id="ARBA00048988"/>
    </source>
</evidence>
<dbReference type="Gene3D" id="3.40.50.300">
    <property type="entry name" value="P-loop containing nucleotide triphosphate hydrolases"/>
    <property type="match status" value="2"/>
</dbReference>
<evidence type="ECO:0000256" key="15">
    <source>
        <dbReference type="PROSITE-ProRule" id="PRU00560"/>
    </source>
</evidence>
<evidence type="ECO:0000256" key="7">
    <source>
        <dbReference type="ARBA" id="ARBA00022839"/>
    </source>
</evidence>
<dbReference type="Pfam" id="PF13361">
    <property type="entry name" value="UvrD_C"/>
    <property type="match status" value="1"/>
</dbReference>
<dbReference type="Proteomes" id="UP000663801">
    <property type="component" value="Unassembled WGS sequence"/>
</dbReference>
<dbReference type="AlphaFoldDB" id="A0A938YC69"/>
<evidence type="ECO:0000313" key="18">
    <source>
        <dbReference type="EMBL" id="MBM9474966.1"/>
    </source>
</evidence>
<dbReference type="InterPro" id="IPR014017">
    <property type="entry name" value="DNA_helicase_UvrD-like_C"/>
</dbReference>
<dbReference type="Gene3D" id="3.90.320.10">
    <property type="match status" value="1"/>
</dbReference>
<dbReference type="InterPro" id="IPR011604">
    <property type="entry name" value="PDDEXK-like_dom_sf"/>
</dbReference>
<evidence type="ECO:0000256" key="9">
    <source>
        <dbReference type="ARBA" id="ARBA00023125"/>
    </source>
</evidence>
<comment type="catalytic activity">
    <reaction evidence="12">
        <text>Couples ATP hydrolysis with the unwinding of duplex DNA by translocating in the 3'-5' direction.</text>
        <dbReference type="EC" id="5.6.2.4"/>
    </reaction>
</comment>
<keyword evidence="3 15" id="KW-0547">Nucleotide-binding</keyword>
<comment type="catalytic activity">
    <reaction evidence="14">
        <text>ATP + H2O = ADP + phosphate + H(+)</text>
        <dbReference type="Rhea" id="RHEA:13065"/>
        <dbReference type="ChEBI" id="CHEBI:15377"/>
        <dbReference type="ChEBI" id="CHEBI:15378"/>
        <dbReference type="ChEBI" id="CHEBI:30616"/>
        <dbReference type="ChEBI" id="CHEBI:43474"/>
        <dbReference type="ChEBI" id="CHEBI:456216"/>
        <dbReference type="EC" id="5.6.2.4"/>
    </reaction>
</comment>
<dbReference type="GO" id="GO:0005524">
    <property type="term" value="F:ATP binding"/>
    <property type="evidence" value="ECO:0007669"/>
    <property type="project" value="UniProtKB-UniRule"/>
</dbReference>
<keyword evidence="11" id="KW-0413">Isomerase</keyword>
<keyword evidence="2" id="KW-0540">Nuclease</keyword>
<dbReference type="Gene3D" id="1.10.486.10">
    <property type="entry name" value="PCRA, domain 4"/>
    <property type="match status" value="1"/>
</dbReference>
<dbReference type="PANTHER" id="PTHR11070">
    <property type="entry name" value="UVRD / RECB / PCRA DNA HELICASE FAMILY MEMBER"/>
    <property type="match status" value="1"/>
</dbReference>
<dbReference type="GO" id="GO:0004527">
    <property type="term" value="F:exonuclease activity"/>
    <property type="evidence" value="ECO:0007669"/>
    <property type="project" value="UniProtKB-KW"/>
</dbReference>
<dbReference type="Gene3D" id="1.10.10.160">
    <property type="match status" value="1"/>
</dbReference>
<evidence type="ECO:0000256" key="12">
    <source>
        <dbReference type="ARBA" id="ARBA00034617"/>
    </source>
</evidence>
<dbReference type="EMBL" id="JAERWL010000001">
    <property type="protein sequence ID" value="MBM9474966.1"/>
    <property type="molecule type" value="Genomic_DNA"/>
</dbReference>
<organism evidence="18 19">
    <name type="scientific">Nakamurella flavida</name>
    <dbReference type="NCBI Taxonomy" id="363630"/>
    <lineage>
        <taxon>Bacteria</taxon>
        <taxon>Bacillati</taxon>
        <taxon>Actinomycetota</taxon>
        <taxon>Actinomycetes</taxon>
        <taxon>Nakamurellales</taxon>
        <taxon>Nakamurellaceae</taxon>
        <taxon>Nakamurella</taxon>
    </lineage>
</organism>
<gene>
    <name evidence="18" type="ORF">JL107_00775</name>
</gene>
<evidence type="ECO:0000256" key="13">
    <source>
        <dbReference type="ARBA" id="ARBA00034808"/>
    </source>
</evidence>
<dbReference type="EC" id="5.6.2.4" evidence="13"/>
<dbReference type="PROSITE" id="PS51198">
    <property type="entry name" value="UVRD_HELICASE_ATP_BIND"/>
    <property type="match status" value="1"/>
</dbReference>
<evidence type="ECO:0000256" key="10">
    <source>
        <dbReference type="ARBA" id="ARBA00023204"/>
    </source>
</evidence>
<keyword evidence="9" id="KW-0238">DNA-binding</keyword>
<dbReference type="InterPro" id="IPR013986">
    <property type="entry name" value="DExx_box_DNA_helicase_dom_sf"/>
</dbReference>
<evidence type="ECO:0000313" key="19">
    <source>
        <dbReference type="Proteomes" id="UP000663801"/>
    </source>
</evidence>
<dbReference type="InterPro" id="IPR000212">
    <property type="entry name" value="DNA_helicase_UvrD/REP"/>
</dbReference>
<keyword evidence="4" id="KW-0227">DNA damage</keyword>
<comment type="similarity">
    <text evidence="1">Belongs to the helicase family. UvrD subfamily.</text>
</comment>
<dbReference type="PANTHER" id="PTHR11070:SF59">
    <property type="entry name" value="DNA 3'-5' HELICASE"/>
    <property type="match status" value="1"/>
</dbReference>
<name>A0A938YC69_9ACTN</name>
<dbReference type="GO" id="GO:0003677">
    <property type="term" value="F:DNA binding"/>
    <property type="evidence" value="ECO:0007669"/>
    <property type="project" value="UniProtKB-KW"/>
</dbReference>
<dbReference type="GO" id="GO:0033202">
    <property type="term" value="C:DNA helicase complex"/>
    <property type="evidence" value="ECO:0007669"/>
    <property type="project" value="TreeGrafter"/>
</dbReference>